<keyword evidence="12" id="KW-0325">Glycoprotein</keyword>
<keyword evidence="10" id="KW-0406">Ion transport</keyword>
<feature type="transmembrane region" description="Helical" evidence="16">
    <location>
        <begin position="159"/>
        <end position="179"/>
    </location>
</feature>
<evidence type="ECO:0000256" key="3">
    <source>
        <dbReference type="ARBA" id="ARBA00022553"/>
    </source>
</evidence>
<dbReference type="PROSITE" id="PS50222">
    <property type="entry name" value="EF_HAND_2"/>
    <property type="match status" value="2"/>
</dbReference>
<comment type="caution">
    <text evidence="18">The sequence shown here is derived from an EMBL/GenBank/DDBJ whole genome shotgun (WGS) entry which is preliminary data.</text>
</comment>
<dbReference type="AlphaFoldDB" id="A0A812P4R2"/>
<evidence type="ECO:0000256" key="2">
    <source>
        <dbReference type="ARBA" id="ARBA00022448"/>
    </source>
</evidence>
<evidence type="ECO:0000256" key="16">
    <source>
        <dbReference type="SAM" id="Phobius"/>
    </source>
</evidence>
<feature type="region of interest" description="Disordered" evidence="15">
    <location>
        <begin position="1"/>
        <end position="55"/>
    </location>
</feature>
<dbReference type="GO" id="GO:0005509">
    <property type="term" value="F:calcium ion binding"/>
    <property type="evidence" value="ECO:0007669"/>
    <property type="project" value="InterPro"/>
</dbReference>
<sequence>MAMAAEADDRQLGTLRSDEEGSESSRRQSNASHADSEHTKTDSKHSAGSRARRSSVVGEFIKAEKMSSEVTVSTKTTTANFQKWSAWLANSKRFSHFMICIIVADAACTWIDIDARAAGEAPSIGVLTFLDLSLAMYTLELLLRFLGRGAASMLGDWMAWLDMAVVICGYVEMILNAIYPTELMARLQVMRALRLVRILRLLRFFRKLRAIRELQKLVTMMATCLRTLAWSFLLCFGIMTLWAMLLAEVVYPIVQAMPDAFADCDYCDVSTRSVMSANLLLFKTVIAGDGWGRVAVPVIQQNPWTAVLFVGSLLTLVFGVLNIIIAVVVDTFAEARQNDVQNLAEEMESDLEKNKKELTQLFTRIDRDGSGQLSLEELILGARRDPILQSRLRVMDIDENDLQQLFCMIDVDNSGTIEAAEFIGPLSRWVHDSKTAPRFIKYNMLQTMQLQEDLYTLSQTYFRDLSQRMDTLSADVQCASAGWTAHDVGLPRLSSPSSFMPRQSSDESSRSTRSAKADGKGIEQPTSCVTPKMMSDPAACADGSPRIWGQNEHRAPADRELIRLLDGVVAKVERGMIEMENRLKRALGPLGTDGLMVQSKATERSLDRPLPRADLFRAVYGEAKNRNSSFSKLPPYGLGRSPVALHQLTTHQNLEELPVRRIKSTR</sequence>
<feature type="transmembrane region" description="Helical" evidence="16">
    <location>
        <begin position="125"/>
        <end position="147"/>
    </location>
</feature>
<dbReference type="PROSITE" id="PS00018">
    <property type="entry name" value="EF_HAND_1"/>
    <property type="match status" value="2"/>
</dbReference>
<dbReference type="OrthoDB" id="26525at2759"/>
<feature type="domain" description="EF-hand" evidence="17">
    <location>
        <begin position="397"/>
        <end position="432"/>
    </location>
</feature>
<dbReference type="SMART" id="SM00054">
    <property type="entry name" value="EFh"/>
    <property type="match status" value="2"/>
</dbReference>
<keyword evidence="4" id="KW-0109">Calcium transport</keyword>
<dbReference type="Gene3D" id="1.20.120.350">
    <property type="entry name" value="Voltage-gated potassium channels. Chain C"/>
    <property type="match status" value="1"/>
</dbReference>
<keyword evidence="13" id="KW-0407">Ion channel</keyword>
<feature type="compositionally biased region" description="Basic and acidic residues" evidence="15">
    <location>
        <begin position="34"/>
        <end position="45"/>
    </location>
</feature>
<evidence type="ECO:0000256" key="4">
    <source>
        <dbReference type="ARBA" id="ARBA00022568"/>
    </source>
</evidence>
<keyword evidence="6 16" id="KW-0812">Transmembrane</keyword>
<accession>A0A812P4R2</accession>
<keyword evidence="14" id="KW-0175">Coiled coil</keyword>
<dbReference type="GO" id="GO:0098703">
    <property type="term" value="P:calcium ion import across plasma membrane"/>
    <property type="evidence" value="ECO:0007669"/>
    <property type="project" value="TreeGrafter"/>
</dbReference>
<dbReference type="PANTHER" id="PTHR45628">
    <property type="entry name" value="VOLTAGE-DEPENDENT CALCIUM CHANNEL TYPE A SUBUNIT ALPHA-1"/>
    <property type="match status" value="1"/>
</dbReference>
<feature type="coiled-coil region" evidence="14">
    <location>
        <begin position="337"/>
        <end position="364"/>
    </location>
</feature>
<feature type="compositionally biased region" description="Basic and acidic residues" evidence="15">
    <location>
        <begin position="504"/>
        <end position="521"/>
    </location>
</feature>
<dbReference type="CDD" id="cd00051">
    <property type="entry name" value="EFh"/>
    <property type="match status" value="1"/>
</dbReference>
<feature type="transmembrane region" description="Helical" evidence="16">
    <location>
        <begin position="223"/>
        <end position="245"/>
    </location>
</feature>
<evidence type="ECO:0000256" key="15">
    <source>
        <dbReference type="SAM" id="MobiDB-lite"/>
    </source>
</evidence>
<dbReference type="SUPFAM" id="SSF47473">
    <property type="entry name" value="EF-hand"/>
    <property type="match status" value="1"/>
</dbReference>
<keyword evidence="11 16" id="KW-0472">Membrane</keyword>
<feature type="compositionally biased region" description="Low complexity" evidence="15">
    <location>
        <begin position="494"/>
        <end position="503"/>
    </location>
</feature>
<dbReference type="InterPro" id="IPR027359">
    <property type="entry name" value="Volt_channel_dom_sf"/>
</dbReference>
<evidence type="ECO:0000313" key="19">
    <source>
        <dbReference type="Proteomes" id="UP000604046"/>
    </source>
</evidence>
<evidence type="ECO:0000256" key="10">
    <source>
        <dbReference type="ARBA" id="ARBA00023065"/>
    </source>
</evidence>
<evidence type="ECO:0000259" key="17">
    <source>
        <dbReference type="PROSITE" id="PS50222"/>
    </source>
</evidence>
<keyword evidence="8" id="KW-0851">Voltage-gated channel</keyword>
<dbReference type="Proteomes" id="UP000604046">
    <property type="component" value="Unassembled WGS sequence"/>
</dbReference>
<dbReference type="Gene3D" id="1.10.287.70">
    <property type="match status" value="1"/>
</dbReference>
<feature type="compositionally biased region" description="Basic and acidic residues" evidence="15">
    <location>
        <begin position="7"/>
        <end position="26"/>
    </location>
</feature>
<evidence type="ECO:0000256" key="1">
    <source>
        <dbReference type="ARBA" id="ARBA00004141"/>
    </source>
</evidence>
<keyword evidence="5" id="KW-0107">Calcium channel</keyword>
<feature type="domain" description="EF-hand" evidence="17">
    <location>
        <begin position="353"/>
        <end position="388"/>
    </location>
</feature>
<keyword evidence="7" id="KW-0106">Calcium</keyword>
<dbReference type="Pfam" id="PF00520">
    <property type="entry name" value="Ion_trans"/>
    <property type="match status" value="1"/>
</dbReference>
<dbReference type="PANTHER" id="PTHR45628:SF7">
    <property type="entry name" value="VOLTAGE-DEPENDENT CALCIUM CHANNEL TYPE A SUBUNIT ALPHA-1"/>
    <property type="match status" value="1"/>
</dbReference>
<evidence type="ECO:0000313" key="18">
    <source>
        <dbReference type="EMBL" id="CAE7345359.1"/>
    </source>
</evidence>
<evidence type="ECO:0000256" key="7">
    <source>
        <dbReference type="ARBA" id="ARBA00022837"/>
    </source>
</evidence>
<organism evidence="18 19">
    <name type="scientific">Symbiodinium natans</name>
    <dbReference type="NCBI Taxonomy" id="878477"/>
    <lineage>
        <taxon>Eukaryota</taxon>
        <taxon>Sar</taxon>
        <taxon>Alveolata</taxon>
        <taxon>Dinophyceae</taxon>
        <taxon>Suessiales</taxon>
        <taxon>Symbiodiniaceae</taxon>
        <taxon>Symbiodinium</taxon>
    </lineage>
</organism>
<evidence type="ECO:0000256" key="8">
    <source>
        <dbReference type="ARBA" id="ARBA00022882"/>
    </source>
</evidence>
<feature type="compositionally biased region" description="Low complexity" evidence="15">
    <location>
        <begin position="46"/>
        <end position="55"/>
    </location>
</feature>
<dbReference type="SUPFAM" id="SSF81324">
    <property type="entry name" value="Voltage-gated potassium channels"/>
    <property type="match status" value="1"/>
</dbReference>
<keyword evidence="19" id="KW-1185">Reference proteome</keyword>
<keyword evidence="2" id="KW-0813">Transport</keyword>
<evidence type="ECO:0000256" key="12">
    <source>
        <dbReference type="ARBA" id="ARBA00023180"/>
    </source>
</evidence>
<dbReference type="GO" id="GO:0005891">
    <property type="term" value="C:voltage-gated calcium channel complex"/>
    <property type="evidence" value="ECO:0007669"/>
    <property type="project" value="TreeGrafter"/>
</dbReference>
<keyword evidence="3" id="KW-0597">Phosphoprotein</keyword>
<dbReference type="Gene3D" id="1.10.238.10">
    <property type="entry name" value="EF-hand"/>
    <property type="match status" value="1"/>
</dbReference>
<name>A0A812P4R2_9DINO</name>
<evidence type="ECO:0000256" key="11">
    <source>
        <dbReference type="ARBA" id="ARBA00023136"/>
    </source>
</evidence>
<dbReference type="InterPro" id="IPR002048">
    <property type="entry name" value="EF_hand_dom"/>
</dbReference>
<reference evidence="18" key="1">
    <citation type="submission" date="2021-02" db="EMBL/GenBank/DDBJ databases">
        <authorList>
            <person name="Dougan E. K."/>
            <person name="Rhodes N."/>
            <person name="Thang M."/>
            <person name="Chan C."/>
        </authorList>
    </citation>
    <scope>NUCLEOTIDE SEQUENCE</scope>
</reference>
<feature type="region of interest" description="Disordered" evidence="15">
    <location>
        <begin position="494"/>
        <end position="532"/>
    </location>
</feature>
<gene>
    <name evidence="18" type="primary">Cacna1c</name>
    <name evidence="18" type="ORF">SNAT2548_LOCUS18103</name>
</gene>
<dbReference type="InterPro" id="IPR050599">
    <property type="entry name" value="VDCC_alpha-1_subunit"/>
</dbReference>
<comment type="subcellular location">
    <subcellularLocation>
        <location evidence="1">Membrane</location>
        <topology evidence="1">Multi-pass membrane protein</topology>
    </subcellularLocation>
</comment>
<evidence type="ECO:0000256" key="9">
    <source>
        <dbReference type="ARBA" id="ARBA00022989"/>
    </source>
</evidence>
<feature type="transmembrane region" description="Helical" evidence="16">
    <location>
        <begin position="306"/>
        <end position="329"/>
    </location>
</feature>
<proteinExistence type="predicted"/>
<dbReference type="GO" id="GO:0008331">
    <property type="term" value="F:high voltage-gated calcium channel activity"/>
    <property type="evidence" value="ECO:0007669"/>
    <property type="project" value="TreeGrafter"/>
</dbReference>
<evidence type="ECO:0000256" key="13">
    <source>
        <dbReference type="ARBA" id="ARBA00023303"/>
    </source>
</evidence>
<keyword evidence="9 16" id="KW-1133">Transmembrane helix</keyword>
<dbReference type="InterPro" id="IPR011992">
    <property type="entry name" value="EF-hand-dom_pair"/>
</dbReference>
<dbReference type="InterPro" id="IPR005821">
    <property type="entry name" value="Ion_trans_dom"/>
</dbReference>
<evidence type="ECO:0000256" key="14">
    <source>
        <dbReference type="SAM" id="Coils"/>
    </source>
</evidence>
<dbReference type="InterPro" id="IPR018247">
    <property type="entry name" value="EF_Hand_1_Ca_BS"/>
</dbReference>
<dbReference type="EMBL" id="CAJNDS010002134">
    <property type="protein sequence ID" value="CAE7345359.1"/>
    <property type="molecule type" value="Genomic_DNA"/>
</dbReference>
<evidence type="ECO:0000256" key="6">
    <source>
        <dbReference type="ARBA" id="ARBA00022692"/>
    </source>
</evidence>
<evidence type="ECO:0000256" key="5">
    <source>
        <dbReference type="ARBA" id="ARBA00022673"/>
    </source>
</evidence>
<dbReference type="Pfam" id="PF13202">
    <property type="entry name" value="EF-hand_5"/>
    <property type="match status" value="2"/>
</dbReference>
<protein>
    <submittedName>
        <fullName evidence="18">Cacna1c protein</fullName>
    </submittedName>
</protein>